<sequence>MEFGSQNFFNRLKAGVTAGDPDVYVDLNDMVDRSVRYLVSAQVNASDVEDVLQEIKITVWRQMSFFLQSSADNTPSQRNAWLIKVTKSRINDFRRKNYVNRPQQLEDGDTSGGGTPPEPHPDLSSLLTAEQQINYERCCRAISHICNLDMAPDRLLACLYNGVLIPAASTGGARKKGDPSAILRRFSGQPLSALRAALWRELRQLLILPPPEGLLAPLDRKLAGGAADTPFQLTAREITLVTSRSRTSVKKSRNEILGGTLDE</sequence>
<evidence type="ECO:0000256" key="1">
    <source>
        <dbReference type="SAM" id="MobiDB-lite"/>
    </source>
</evidence>
<dbReference type="InterPro" id="IPR013325">
    <property type="entry name" value="RNA_pol_sigma_r2"/>
</dbReference>
<dbReference type="Proteomes" id="UP001464378">
    <property type="component" value="Unassembled WGS sequence"/>
</dbReference>
<organism evidence="2 3">
    <name type="scientific">Pseudoflavonifractor intestinihominis</name>
    <dbReference type="NCBI Taxonomy" id="3133171"/>
    <lineage>
        <taxon>Bacteria</taxon>
        <taxon>Bacillati</taxon>
        <taxon>Bacillota</taxon>
        <taxon>Clostridia</taxon>
        <taxon>Eubacteriales</taxon>
        <taxon>Oscillospiraceae</taxon>
        <taxon>Pseudoflavonifractor</taxon>
    </lineage>
</organism>
<dbReference type="EMBL" id="JBBMFK010000027">
    <property type="protein sequence ID" value="MEQ2444537.1"/>
    <property type="molecule type" value="Genomic_DNA"/>
</dbReference>
<comment type="caution">
    <text evidence="2">The sequence shown here is derived from an EMBL/GenBank/DDBJ whole genome shotgun (WGS) entry which is preliminary data.</text>
</comment>
<protein>
    <recommendedName>
        <fullName evidence="4">RNA polymerase sigma-70 region 2 domain-containing protein</fullName>
    </recommendedName>
</protein>
<dbReference type="RefSeq" id="WP_294521039.1">
    <property type="nucleotide sequence ID" value="NZ_JBBMFK010000027.1"/>
</dbReference>
<evidence type="ECO:0000313" key="3">
    <source>
        <dbReference type="Proteomes" id="UP001464378"/>
    </source>
</evidence>
<proteinExistence type="predicted"/>
<reference evidence="2 3" key="1">
    <citation type="submission" date="2024-03" db="EMBL/GenBank/DDBJ databases">
        <title>Human intestinal bacterial collection.</title>
        <authorList>
            <person name="Pauvert C."/>
            <person name="Hitch T.C.A."/>
            <person name="Clavel T."/>
        </authorList>
    </citation>
    <scope>NUCLEOTIDE SEQUENCE [LARGE SCALE GENOMIC DNA]</scope>
    <source>
        <strain evidence="2 3">CLA-AP-H29</strain>
    </source>
</reference>
<evidence type="ECO:0008006" key="4">
    <source>
        <dbReference type="Google" id="ProtNLM"/>
    </source>
</evidence>
<keyword evidence="3" id="KW-1185">Reference proteome</keyword>
<dbReference type="Gene3D" id="1.10.1740.10">
    <property type="match status" value="1"/>
</dbReference>
<feature type="region of interest" description="Disordered" evidence="1">
    <location>
        <begin position="96"/>
        <end position="123"/>
    </location>
</feature>
<name>A0ABV1EB71_9FIRM</name>
<evidence type="ECO:0000313" key="2">
    <source>
        <dbReference type="EMBL" id="MEQ2444537.1"/>
    </source>
</evidence>
<accession>A0ABV1EB71</accession>
<gene>
    <name evidence="2" type="ORF">WMO64_13810</name>
</gene>
<dbReference type="SUPFAM" id="SSF88946">
    <property type="entry name" value="Sigma2 domain of RNA polymerase sigma factors"/>
    <property type="match status" value="1"/>
</dbReference>